<dbReference type="EMBL" id="NBNE01012067">
    <property type="protein sequence ID" value="OWY96120.1"/>
    <property type="molecule type" value="Genomic_DNA"/>
</dbReference>
<evidence type="ECO:0000313" key="1">
    <source>
        <dbReference type="EMBL" id="OWY96120.1"/>
    </source>
</evidence>
<organism evidence="1 2">
    <name type="scientific">Phytophthora megakarya</name>
    <dbReference type="NCBI Taxonomy" id="4795"/>
    <lineage>
        <taxon>Eukaryota</taxon>
        <taxon>Sar</taxon>
        <taxon>Stramenopiles</taxon>
        <taxon>Oomycota</taxon>
        <taxon>Peronosporomycetes</taxon>
        <taxon>Peronosporales</taxon>
        <taxon>Peronosporaceae</taxon>
        <taxon>Phytophthora</taxon>
    </lineage>
</organism>
<dbReference type="OrthoDB" id="10524944at2759"/>
<sequence>SAGDPQLNECTLRRNLRVDSITGPNTTAHLLSMDLPAGVNVCAGYHPYPLRLRHCFLLEVIVDGYFASHSNVTREALHEYVKSWLASLLFIRRVEIRE</sequence>
<accession>A0A225USW5</accession>
<proteinExistence type="predicted"/>
<dbReference type="Proteomes" id="UP000198211">
    <property type="component" value="Unassembled WGS sequence"/>
</dbReference>
<reference evidence="2" key="1">
    <citation type="submission" date="2017-03" db="EMBL/GenBank/DDBJ databases">
        <title>Phytopthora megakarya and P. palmivora, two closely related causual agents of cacao black pod achieved similar genome size and gene model numbers by different mechanisms.</title>
        <authorList>
            <person name="Ali S."/>
            <person name="Shao J."/>
            <person name="Larry D.J."/>
            <person name="Kronmiller B."/>
            <person name="Shen D."/>
            <person name="Strem M.D."/>
            <person name="Melnick R.L."/>
            <person name="Guiltinan M.J."/>
            <person name="Tyler B.M."/>
            <person name="Meinhardt L.W."/>
            <person name="Bailey B.A."/>
        </authorList>
    </citation>
    <scope>NUCLEOTIDE SEQUENCE [LARGE SCALE GENOMIC DNA]</scope>
    <source>
        <strain evidence="2">zdho120</strain>
    </source>
</reference>
<feature type="non-terminal residue" evidence="1">
    <location>
        <position position="1"/>
    </location>
</feature>
<protein>
    <submittedName>
        <fullName evidence="1">Uncharacterized protein</fullName>
    </submittedName>
</protein>
<gene>
    <name evidence="1" type="ORF">PHMEG_00033700</name>
</gene>
<keyword evidence="2" id="KW-1185">Reference proteome</keyword>
<dbReference type="AlphaFoldDB" id="A0A225USW5"/>
<name>A0A225USW5_9STRA</name>
<evidence type="ECO:0000313" key="2">
    <source>
        <dbReference type="Proteomes" id="UP000198211"/>
    </source>
</evidence>
<comment type="caution">
    <text evidence="1">The sequence shown here is derived from an EMBL/GenBank/DDBJ whole genome shotgun (WGS) entry which is preliminary data.</text>
</comment>